<evidence type="ECO:0000256" key="1">
    <source>
        <dbReference type="ARBA" id="ARBA00000798"/>
    </source>
</evidence>
<dbReference type="EC" id="3.1.4.4" evidence="2"/>
<accession>A0A9W9ZJE2</accession>
<dbReference type="InterPro" id="IPR001736">
    <property type="entry name" value="PLipase_D/transphosphatidylase"/>
</dbReference>
<dbReference type="PANTHER" id="PTHR18896">
    <property type="entry name" value="PHOSPHOLIPASE D"/>
    <property type="match status" value="1"/>
</dbReference>
<name>A0A9W9ZJE2_9CNID</name>
<keyword evidence="5" id="KW-0442">Lipid degradation</keyword>
<evidence type="ECO:0000256" key="5">
    <source>
        <dbReference type="ARBA" id="ARBA00022963"/>
    </source>
</evidence>
<dbReference type="Gene3D" id="3.30.870.10">
    <property type="entry name" value="Endonuclease Chain A"/>
    <property type="match status" value="1"/>
</dbReference>
<dbReference type="SMART" id="SM00155">
    <property type="entry name" value="PLDc"/>
    <property type="match status" value="1"/>
</dbReference>
<gene>
    <name evidence="8" type="ORF">OS493_034411</name>
</gene>
<comment type="caution">
    <text evidence="8">The sequence shown here is derived from an EMBL/GenBank/DDBJ whole genome shotgun (WGS) entry which is preliminary data.</text>
</comment>
<dbReference type="Proteomes" id="UP001163046">
    <property type="component" value="Unassembled WGS sequence"/>
</dbReference>
<dbReference type="AlphaFoldDB" id="A0A9W9ZJE2"/>
<dbReference type="OrthoDB" id="14911at2759"/>
<dbReference type="PANTHER" id="PTHR18896:SF76">
    <property type="entry name" value="PHOSPHOLIPASE"/>
    <property type="match status" value="1"/>
</dbReference>
<dbReference type="SUPFAM" id="SSF56024">
    <property type="entry name" value="Phospholipase D/nuclease"/>
    <property type="match status" value="1"/>
</dbReference>
<evidence type="ECO:0000313" key="8">
    <source>
        <dbReference type="EMBL" id="KAJ7382520.1"/>
    </source>
</evidence>
<dbReference type="PROSITE" id="PS50035">
    <property type="entry name" value="PLD"/>
    <property type="match status" value="1"/>
</dbReference>
<dbReference type="GO" id="GO:0004630">
    <property type="term" value="F:phospholipase D activity"/>
    <property type="evidence" value="ECO:0007669"/>
    <property type="project" value="UniProtKB-EC"/>
</dbReference>
<dbReference type="GO" id="GO:0009395">
    <property type="term" value="P:phospholipid catabolic process"/>
    <property type="evidence" value="ECO:0007669"/>
    <property type="project" value="TreeGrafter"/>
</dbReference>
<feature type="domain" description="PLD phosphodiesterase" evidence="7">
    <location>
        <begin position="76"/>
        <end position="103"/>
    </location>
</feature>
<reference evidence="8" key="1">
    <citation type="submission" date="2023-01" db="EMBL/GenBank/DDBJ databases">
        <title>Genome assembly of the deep-sea coral Lophelia pertusa.</title>
        <authorList>
            <person name="Herrera S."/>
            <person name="Cordes E."/>
        </authorList>
    </citation>
    <scope>NUCLEOTIDE SEQUENCE</scope>
    <source>
        <strain evidence="8">USNM1676648</strain>
        <tissue evidence="8">Polyp</tissue>
    </source>
</reference>
<evidence type="ECO:0000256" key="6">
    <source>
        <dbReference type="ARBA" id="ARBA00023098"/>
    </source>
</evidence>
<keyword evidence="6" id="KW-0443">Lipid metabolism</keyword>
<dbReference type="Pfam" id="PF00614">
    <property type="entry name" value="PLDc"/>
    <property type="match status" value="1"/>
</dbReference>
<organism evidence="8 9">
    <name type="scientific">Desmophyllum pertusum</name>
    <dbReference type="NCBI Taxonomy" id="174260"/>
    <lineage>
        <taxon>Eukaryota</taxon>
        <taxon>Metazoa</taxon>
        <taxon>Cnidaria</taxon>
        <taxon>Anthozoa</taxon>
        <taxon>Hexacorallia</taxon>
        <taxon>Scleractinia</taxon>
        <taxon>Caryophylliina</taxon>
        <taxon>Caryophylliidae</taxon>
        <taxon>Desmophyllum</taxon>
    </lineage>
</organism>
<comment type="catalytic activity">
    <reaction evidence="1">
        <text>a 1,2-diacyl-sn-glycero-3-phosphocholine + H2O = a 1,2-diacyl-sn-glycero-3-phosphate + choline + H(+)</text>
        <dbReference type="Rhea" id="RHEA:14445"/>
        <dbReference type="ChEBI" id="CHEBI:15354"/>
        <dbReference type="ChEBI" id="CHEBI:15377"/>
        <dbReference type="ChEBI" id="CHEBI:15378"/>
        <dbReference type="ChEBI" id="CHEBI:57643"/>
        <dbReference type="ChEBI" id="CHEBI:58608"/>
        <dbReference type="EC" id="3.1.4.4"/>
    </reaction>
</comment>
<evidence type="ECO:0000259" key="7">
    <source>
        <dbReference type="PROSITE" id="PS50035"/>
    </source>
</evidence>
<evidence type="ECO:0000256" key="2">
    <source>
        <dbReference type="ARBA" id="ARBA00012027"/>
    </source>
</evidence>
<evidence type="ECO:0000256" key="4">
    <source>
        <dbReference type="ARBA" id="ARBA00022801"/>
    </source>
</evidence>
<dbReference type="InterPro" id="IPR015679">
    <property type="entry name" value="PLipase_D_fam"/>
</dbReference>
<keyword evidence="3" id="KW-0677">Repeat</keyword>
<sequence>MVVMPLKPEFPEEWDKKTGSDLRAVSYWTYATIYSGKDSLFNRLKEKKIPAEAIPQYFSVYGLRTYGSLNGNLVTEIIYVHSKLMIVDDRLAIIGSANINDRSMLGDRDSEVAVIIQDNDLMEGTMNGQPYQVGQFSHSLRCHLLREHLGLLSERNATPLNVEDPLTTISTISKLAVENTLIYEQVFHGRILPTNQGLADFSLEKAEKELEKIQGSIVVFPSLFLKDVLKPSFLDYVDMYVDTRGRTRELNFDDTTAGTFFA</sequence>
<protein>
    <recommendedName>
        <fullName evidence="2">phospholipase D</fullName>
        <ecNumber evidence="2">3.1.4.4</ecNumber>
    </recommendedName>
</protein>
<keyword evidence="4" id="KW-0378">Hydrolase</keyword>
<evidence type="ECO:0000313" key="9">
    <source>
        <dbReference type="Proteomes" id="UP001163046"/>
    </source>
</evidence>
<dbReference type="EMBL" id="MU825921">
    <property type="protein sequence ID" value="KAJ7382520.1"/>
    <property type="molecule type" value="Genomic_DNA"/>
</dbReference>
<evidence type="ECO:0000256" key="3">
    <source>
        <dbReference type="ARBA" id="ARBA00022737"/>
    </source>
</evidence>
<proteinExistence type="predicted"/>
<keyword evidence="9" id="KW-1185">Reference proteome</keyword>